<organism evidence="8 9">
    <name type="scientific">candidate division CPR3 bacterium 4484_211</name>
    <dbReference type="NCBI Taxonomy" id="1968527"/>
    <lineage>
        <taxon>Bacteria</taxon>
        <taxon>Bacteria division CPR3</taxon>
    </lineage>
</organism>
<name>A0A1W9NZN5_UNCC3</name>
<evidence type="ECO:0000256" key="6">
    <source>
        <dbReference type="PIRSR" id="PIRSR004869-50"/>
    </source>
</evidence>
<dbReference type="SUPFAM" id="SSF102114">
    <property type="entry name" value="Radical SAM enzymes"/>
    <property type="match status" value="1"/>
</dbReference>
<reference evidence="9" key="1">
    <citation type="submission" date="2017-03" db="EMBL/GenBank/DDBJ databases">
        <title>Novel pathways for hydrocarbon cycling and metabolic interdependencies in hydrothermal sediment communities.</title>
        <authorList>
            <person name="Dombrowski N."/>
            <person name="Seitz K."/>
            <person name="Teske A."/>
            <person name="Baker B."/>
        </authorList>
    </citation>
    <scope>NUCLEOTIDE SEQUENCE [LARGE SCALE GENOMIC DNA]</scope>
</reference>
<keyword evidence="5 6" id="KW-0411">Iron-sulfur</keyword>
<dbReference type="InterPro" id="IPR007197">
    <property type="entry name" value="rSAM"/>
</dbReference>
<evidence type="ECO:0000256" key="1">
    <source>
        <dbReference type="ARBA" id="ARBA00022485"/>
    </source>
</evidence>
<protein>
    <submittedName>
        <fullName evidence="8">AmmeMemoRadiSam system radical SAM enzyme</fullName>
    </submittedName>
</protein>
<evidence type="ECO:0000256" key="2">
    <source>
        <dbReference type="ARBA" id="ARBA00022691"/>
    </source>
</evidence>
<dbReference type="InterPro" id="IPR013785">
    <property type="entry name" value="Aldolase_TIM"/>
</dbReference>
<dbReference type="InterPro" id="IPR034457">
    <property type="entry name" value="Organic_radical-activating"/>
</dbReference>
<gene>
    <name evidence="8" type="ORF">B5M47_00135</name>
</gene>
<accession>A0A1W9NZN5</accession>
<evidence type="ECO:0000256" key="3">
    <source>
        <dbReference type="ARBA" id="ARBA00022723"/>
    </source>
</evidence>
<dbReference type="InterPro" id="IPR006638">
    <property type="entry name" value="Elp3/MiaA/NifB-like_rSAM"/>
</dbReference>
<dbReference type="STRING" id="1968527.B5M47_00135"/>
<dbReference type="PROSITE" id="PS51918">
    <property type="entry name" value="RADICAL_SAM"/>
    <property type="match status" value="1"/>
</dbReference>
<dbReference type="SFLD" id="SFLDG01101">
    <property type="entry name" value="Uncharacterised_Radical_SAM_Su"/>
    <property type="match status" value="1"/>
</dbReference>
<evidence type="ECO:0000313" key="9">
    <source>
        <dbReference type="Proteomes" id="UP000192520"/>
    </source>
</evidence>
<dbReference type="PANTHER" id="PTHR30352:SF5">
    <property type="entry name" value="PYRUVATE FORMATE-LYASE 1-ACTIVATING ENZYME"/>
    <property type="match status" value="1"/>
</dbReference>
<feature type="binding site" evidence="6">
    <location>
        <position position="82"/>
    </location>
    <ligand>
        <name>[4Fe-4S] cluster</name>
        <dbReference type="ChEBI" id="CHEBI:49883"/>
        <note>4Fe-4S-S-AdoMet</note>
    </ligand>
</feature>
<evidence type="ECO:0000256" key="4">
    <source>
        <dbReference type="ARBA" id="ARBA00023004"/>
    </source>
</evidence>
<dbReference type="InterPro" id="IPR058240">
    <property type="entry name" value="rSAM_sf"/>
</dbReference>
<dbReference type="PANTHER" id="PTHR30352">
    <property type="entry name" value="PYRUVATE FORMATE-LYASE-ACTIVATING ENZYME"/>
    <property type="match status" value="1"/>
</dbReference>
<keyword evidence="2 6" id="KW-0949">S-adenosyl-L-methionine</keyword>
<evidence type="ECO:0000259" key="7">
    <source>
        <dbReference type="PROSITE" id="PS51918"/>
    </source>
</evidence>
<dbReference type="GO" id="GO:0003824">
    <property type="term" value="F:catalytic activity"/>
    <property type="evidence" value="ECO:0007669"/>
    <property type="project" value="InterPro"/>
</dbReference>
<dbReference type="Pfam" id="PF04055">
    <property type="entry name" value="Radical_SAM"/>
    <property type="match status" value="1"/>
</dbReference>
<keyword evidence="1" id="KW-0004">4Fe-4S</keyword>
<proteinExistence type="predicted"/>
<evidence type="ECO:0000256" key="5">
    <source>
        <dbReference type="ARBA" id="ARBA00023014"/>
    </source>
</evidence>
<comment type="caution">
    <text evidence="8">The sequence shown here is derived from an EMBL/GenBank/DDBJ whole genome shotgun (WGS) entry which is preliminary data.</text>
</comment>
<dbReference type="SFLD" id="SFLDS00029">
    <property type="entry name" value="Radical_SAM"/>
    <property type="match status" value="1"/>
</dbReference>
<comment type="cofactor">
    <cofactor evidence="6">
        <name>[4Fe-4S] cluster</name>
        <dbReference type="ChEBI" id="CHEBI:49883"/>
    </cofactor>
    <text evidence="6">Binds 1 [4Fe-4S] cluster. The cluster is coordinated with 3 cysteines and an exchangeable S-adenosyl-L-methionine.</text>
</comment>
<dbReference type="CDD" id="cd01335">
    <property type="entry name" value="Radical_SAM"/>
    <property type="match status" value="1"/>
</dbReference>
<feature type="binding site" evidence="6">
    <location>
        <position position="86"/>
    </location>
    <ligand>
        <name>[4Fe-4S] cluster</name>
        <dbReference type="ChEBI" id="CHEBI:49883"/>
        <note>4Fe-4S-S-AdoMet</note>
    </ligand>
</feature>
<dbReference type="SMART" id="SM00729">
    <property type="entry name" value="Elp3"/>
    <property type="match status" value="1"/>
</dbReference>
<dbReference type="Proteomes" id="UP000192520">
    <property type="component" value="Unassembled WGS sequence"/>
</dbReference>
<dbReference type="Gene3D" id="3.20.20.70">
    <property type="entry name" value="Aldolase class I"/>
    <property type="match status" value="1"/>
</dbReference>
<dbReference type="GO" id="GO:0051539">
    <property type="term" value="F:4 iron, 4 sulfur cluster binding"/>
    <property type="evidence" value="ECO:0007669"/>
    <property type="project" value="UniProtKB-KW"/>
</dbReference>
<dbReference type="InterPro" id="IPR027596">
    <property type="entry name" value="AmmeMemoSam_rS"/>
</dbReference>
<sequence length="336" mass="37776">MYEAMLYDKLENDEVRCNLCAHRCTIAKGKRGVCAVRENCDGVLYSLVYGRVISANVDPIEKKPLFHFLPGTKSFSIATAGCNFRCAFCQNWQISQISKGPRGQIIGESMSPDQVVKSALRAGCRSIAYTYTEPTIFFEFAYDTAQLAQKQGLKNIFVTNGFQTPETIEKMAGVIDAANIDLKAFADEYYRKICGARLQPVLDSIKLMHEKGIWVEVTTLVVPGENDSEKELSQIAKFLAGISRDMPWHISRFYPQYKMEDSYPTPLKTLKAAYEIGRKLGLNYVYLGNVPHSDYESSYCPQCGEEVVERLGYSIKNYMEGRRCPKCGAKLAFIPA</sequence>
<dbReference type="NCBIfam" id="TIGR04337">
    <property type="entry name" value="AmmeMemoSam_rS"/>
    <property type="match status" value="1"/>
</dbReference>
<dbReference type="PIRSF" id="PIRSF004869">
    <property type="entry name" value="PflX_prd"/>
    <property type="match status" value="1"/>
</dbReference>
<dbReference type="AlphaFoldDB" id="A0A1W9NZN5"/>
<dbReference type="GO" id="GO:0046872">
    <property type="term" value="F:metal ion binding"/>
    <property type="evidence" value="ECO:0007669"/>
    <property type="project" value="UniProtKB-KW"/>
</dbReference>
<dbReference type="EMBL" id="MZGJ01000001">
    <property type="protein sequence ID" value="OQX51591.1"/>
    <property type="molecule type" value="Genomic_DNA"/>
</dbReference>
<keyword evidence="4 6" id="KW-0408">Iron</keyword>
<feature type="binding site" evidence="6">
    <location>
        <position position="89"/>
    </location>
    <ligand>
        <name>[4Fe-4S] cluster</name>
        <dbReference type="ChEBI" id="CHEBI:49883"/>
        <note>4Fe-4S-S-AdoMet</note>
    </ligand>
</feature>
<feature type="domain" description="Radical SAM core" evidence="7">
    <location>
        <begin position="67"/>
        <end position="287"/>
    </location>
</feature>
<evidence type="ECO:0000313" key="8">
    <source>
        <dbReference type="EMBL" id="OQX51591.1"/>
    </source>
</evidence>
<keyword evidence="3 6" id="KW-0479">Metal-binding</keyword>
<dbReference type="InterPro" id="IPR016431">
    <property type="entry name" value="Pyrv-formate_lyase-activ_prd"/>
</dbReference>